<accession>A0AAD2G7T7</accession>
<proteinExistence type="predicted"/>
<evidence type="ECO:0000256" key="2">
    <source>
        <dbReference type="SAM" id="SignalP"/>
    </source>
</evidence>
<evidence type="ECO:0000313" key="3">
    <source>
        <dbReference type="EMBL" id="CAJ1965805.1"/>
    </source>
</evidence>
<organism evidence="3 4">
    <name type="scientific">Cylindrotheca closterium</name>
    <dbReference type="NCBI Taxonomy" id="2856"/>
    <lineage>
        <taxon>Eukaryota</taxon>
        <taxon>Sar</taxon>
        <taxon>Stramenopiles</taxon>
        <taxon>Ochrophyta</taxon>
        <taxon>Bacillariophyta</taxon>
        <taxon>Bacillariophyceae</taxon>
        <taxon>Bacillariophycidae</taxon>
        <taxon>Bacillariales</taxon>
        <taxon>Bacillariaceae</taxon>
        <taxon>Cylindrotheca</taxon>
    </lineage>
</organism>
<protein>
    <recommendedName>
        <fullName evidence="5">Bestrophin homolog</fullName>
    </recommendedName>
</protein>
<dbReference type="EMBL" id="CAKOGP040002225">
    <property type="protein sequence ID" value="CAJ1965805.1"/>
    <property type="molecule type" value="Genomic_DNA"/>
</dbReference>
<keyword evidence="1" id="KW-0812">Transmembrane</keyword>
<evidence type="ECO:0000256" key="1">
    <source>
        <dbReference type="SAM" id="Phobius"/>
    </source>
</evidence>
<keyword evidence="1" id="KW-1133">Transmembrane helix</keyword>
<dbReference type="Proteomes" id="UP001295423">
    <property type="component" value="Unassembled WGS sequence"/>
</dbReference>
<keyword evidence="4" id="KW-1185">Reference proteome</keyword>
<keyword evidence="1" id="KW-0472">Membrane</keyword>
<feature type="transmembrane region" description="Helical" evidence="1">
    <location>
        <begin position="345"/>
        <end position="365"/>
    </location>
</feature>
<evidence type="ECO:0008006" key="5">
    <source>
        <dbReference type="Google" id="ProtNLM"/>
    </source>
</evidence>
<gene>
    <name evidence="3" type="ORF">CYCCA115_LOCUS21397</name>
</gene>
<keyword evidence="2" id="KW-0732">Signal</keyword>
<comment type="caution">
    <text evidence="3">The sequence shown here is derived from an EMBL/GenBank/DDBJ whole genome shotgun (WGS) entry which is preliminary data.</text>
</comment>
<feature type="signal peptide" evidence="2">
    <location>
        <begin position="1"/>
        <end position="26"/>
    </location>
</feature>
<reference evidence="3" key="1">
    <citation type="submission" date="2023-08" db="EMBL/GenBank/DDBJ databases">
        <authorList>
            <person name="Audoor S."/>
            <person name="Bilcke G."/>
        </authorList>
    </citation>
    <scope>NUCLEOTIDE SEQUENCE</scope>
</reference>
<feature type="chain" id="PRO_5041990468" description="Bestrophin homolog" evidence="2">
    <location>
        <begin position="27"/>
        <end position="444"/>
    </location>
</feature>
<dbReference type="AlphaFoldDB" id="A0AAD2G7T7"/>
<sequence length="444" mass="50508">MRSICRPSLLLALLLLCFLSLNTVGASSFASIFRFRHFGRHSKPTSRRLYHSNPNPDPDLDDLEDSITTEEIDQVLNELIASDGGLVLNPYVPSRRWLYQQWSDSVLAQSVPRAAWNMWGTAFLCVLLRLILYGELDFAQMPGAMKTSPPLYMPVLLEICQCVNVIWKSMSTLTTFLLLFFVSQSFSFWRSIHEVARGIQGHIDDLHLLLVTHVSRRRGPGSYSVDAELFLQDLTSKLRAYHICVWATHARRFRILLTDKGISRMVAKGILTINEKEALDRQLGVPRDQKHYILLEWILFNCKEARRRRIVDGGGGMEQAILSKFCALRDCSAQMKAKISTRMPLPYIHLVQILLDLFLTMAPLAQFSELGIFTVLSSGVLTLFYSALFSLATIFLDPFDNEGDFRDGYALMDLAVLVRESNLSSNLLLKAASILKWRDTARRR</sequence>
<name>A0AAD2G7T7_9STRA</name>
<feature type="transmembrane region" description="Helical" evidence="1">
    <location>
        <begin position="371"/>
        <end position="396"/>
    </location>
</feature>
<evidence type="ECO:0000313" key="4">
    <source>
        <dbReference type="Proteomes" id="UP001295423"/>
    </source>
</evidence>
<dbReference type="GO" id="GO:0005254">
    <property type="term" value="F:chloride channel activity"/>
    <property type="evidence" value="ECO:0007669"/>
    <property type="project" value="InterPro"/>
</dbReference>